<dbReference type="PANTHER" id="PTHR31286:SF180">
    <property type="entry name" value="OS10G0362600 PROTEIN"/>
    <property type="match status" value="1"/>
</dbReference>
<feature type="region of interest" description="Disordered" evidence="1">
    <location>
        <begin position="1"/>
        <end position="28"/>
    </location>
</feature>
<organism evidence="3 4">
    <name type="scientific">Populus trichocarpa</name>
    <name type="common">Western balsam poplar</name>
    <name type="synonym">Populus balsamifera subsp. trichocarpa</name>
    <dbReference type="NCBI Taxonomy" id="3694"/>
    <lineage>
        <taxon>Eukaryota</taxon>
        <taxon>Viridiplantae</taxon>
        <taxon>Streptophyta</taxon>
        <taxon>Embryophyta</taxon>
        <taxon>Tracheophyta</taxon>
        <taxon>Spermatophyta</taxon>
        <taxon>Magnoliopsida</taxon>
        <taxon>eudicotyledons</taxon>
        <taxon>Gunneridae</taxon>
        <taxon>Pentapetalae</taxon>
        <taxon>rosids</taxon>
        <taxon>fabids</taxon>
        <taxon>Malpighiales</taxon>
        <taxon>Salicaceae</taxon>
        <taxon>Saliceae</taxon>
        <taxon>Populus</taxon>
    </lineage>
</organism>
<feature type="region of interest" description="Disordered" evidence="1">
    <location>
        <begin position="408"/>
        <end position="428"/>
    </location>
</feature>
<evidence type="ECO:0000259" key="2">
    <source>
        <dbReference type="Pfam" id="PF14111"/>
    </source>
</evidence>
<dbReference type="OrthoDB" id="1002078at2759"/>
<dbReference type="InterPro" id="IPR025558">
    <property type="entry name" value="DUF4283"/>
</dbReference>
<keyword evidence="4" id="KW-1185">Reference proteome</keyword>
<feature type="domain" description="DUF4283" evidence="2">
    <location>
        <begin position="219"/>
        <end position="300"/>
    </location>
</feature>
<feature type="compositionally biased region" description="Polar residues" evidence="1">
    <location>
        <begin position="14"/>
        <end position="27"/>
    </location>
</feature>
<dbReference type="InParanoid" id="A0A3N7FGN0"/>
<dbReference type="EMBL" id="CM009297">
    <property type="protein sequence ID" value="RQO95113.1"/>
    <property type="molecule type" value="Genomic_DNA"/>
</dbReference>
<reference evidence="3 4" key="1">
    <citation type="journal article" date="2006" name="Science">
        <title>The genome of black cottonwood, Populus trichocarpa (Torr. &amp; Gray).</title>
        <authorList>
            <person name="Tuskan G.A."/>
            <person name="Difazio S."/>
            <person name="Jansson S."/>
            <person name="Bohlmann J."/>
            <person name="Grigoriev I."/>
            <person name="Hellsten U."/>
            <person name="Putnam N."/>
            <person name="Ralph S."/>
            <person name="Rombauts S."/>
            <person name="Salamov A."/>
            <person name="Schein J."/>
            <person name="Sterck L."/>
            <person name="Aerts A."/>
            <person name="Bhalerao R.R."/>
            <person name="Bhalerao R.P."/>
            <person name="Blaudez D."/>
            <person name="Boerjan W."/>
            <person name="Brun A."/>
            <person name="Brunner A."/>
            <person name="Busov V."/>
            <person name="Campbell M."/>
            <person name="Carlson J."/>
            <person name="Chalot M."/>
            <person name="Chapman J."/>
            <person name="Chen G.L."/>
            <person name="Cooper D."/>
            <person name="Coutinho P.M."/>
            <person name="Couturier J."/>
            <person name="Covert S."/>
            <person name="Cronk Q."/>
            <person name="Cunningham R."/>
            <person name="Davis J."/>
            <person name="Degroeve S."/>
            <person name="Dejardin A."/>
            <person name="Depamphilis C."/>
            <person name="Detter J."/>
            <person name="Dirks B."/>
            <person name="Dubchak I."/>
            <person name="Duplessis S."/>
            <person name="Ehlting J."/>
            <person name="Ellis B."/>
            <person name="Gendler K."/>
            <person name="Goodstein D."/>
            <person name="Gribskov M."/>
            <person name="Grimwood J."/>
            <person name="Groover A."/>
            <person name="Gunter L."/>
            <person name="Hamberger B."/>
            <person name="Heinze B."/>
            <person name="Helariutta Y."/>
            <person name="Henrissat B."/>
            <person name="Holligan D."/>
            <person name="Holt R."/>
            <person name="Huang W."/>
            <person name="Islam-Faridi N."/>
            <person name="Jones S."/>
            <person name="Jones-Rhoades M."/>
            <person name="Jorgensen R."/>
            <person name="Joshi C."/>
            <person name="Kangasjarvi J."/>
            <person name="Karlsson J."/>
            <person name="Kelleher C."/>
            <person name="Kirkpatrick R."/>
            <person name="Kirst M."/>
            <person name="Kohler A."/>
            <person name="Kalluri U."/>
            <person name="Larimer F."/>
            <person name="Leebens-Mack J."/>
            <person name="Leple J.C."/>
            <person name="Locascio P."/>
            <person name="Lou Y."/>
            <person name="Lucas S."/>
            <person name="Martin F."/>
            <person name="Montanini B."/>
            <person name="Napoli C."/>
            <person name="Nelson D.R."/>
            <person name="Nelson C."/>
            <person name="Nieminen K."/>
            <person name="Nilsson O."/>
            <person name="Pereda V."/>
            <person name="Peter G."/>
            <person name="Philippe R."/>
            <person name="Pilate G."/>
            <person name="Poliakov A."/>
            <person name="Razumovskaya J."/>
            <person name="Richardson P."/>
            <person name="Rinaldi C."/>
            <person name="Ritland K."/>
            <person name="Rouze P."/>
            <person name="Ryaboy D."/>
            <person name="Schmutz J."/>
            <person name="Schrader J."/>
            <person name="Segerman B."/>
            <person name="Shin H."/>
            <person name="Siddiqui A."/>
            <person name="Sterky F."/>
            <person name="Terry A."/>
            <person name="Tsai C.J."/>
            <person name="Uberbacher E."/>
            <person name="Unneberg P."/>
            <person name="Vahala J."/>
            <person name="Wall K."/>
            <person name="Wessler S."/>
            <person name="Yang G."/>
            <person name="Yin T."/>
            <person name="Douglas C."/>
            <person name="Marra M."/>
            <person name="Sandberg G."/>
            <person name="Van de Peer Y."/>
            <person name="Rokhsar D."/>
        </authorList>
    </citation>
    <scope>NUCLEOTIDE SEQUENCE [LARGE SCALE GENOMIC DNA]</scope>
    <source>
        <strain evidence="4">cv. Nisqually</strain>
    </source>
</reference>
<gene>
    <name evidence="3" type="ORF">POPTR_008G223201</name>
</gene>
<evidence type="ECO:0000256" key="1">
    <source>
        <dbReference type="SAM" id="MobiDB-lite"/>
    </source>
</evidence>
<dbReference type="Proteomes" id="UP000006729">
    <property type="component" value="Chromosome 8"/>
</dbReference>
<dbReference type="PANTHER" id="PTHR31286">
    <property type="entry name" value="GLYCINE-RICH CELL WALL STRUCTURAL PROTEIN 1.8-LIKE"/>
    <property type="match status" value="1"/>
</dbReference>
<evidence type="ECO:0000313" key="4">
    <source>
        <dbReference type="Proteomes" id="UP000006729"/>
    </source>
</evidence>
<evidence type="ECO:0000313" key="3">
    <source>
        <dbReference type="EMBL" id="RQO95113.1"/>
    </source>
</evidence>
<dbReference type="AlphaFoldDB" id="A0A3N7FGN0"/>
<proteinExistence type="predicted"/>
<name>A0A3N7FGN0_POPTR</name>
<dbReference type="KEGG" id="pop:18101774"/>
<dbReference type="Pfam" id="PF14111">
    <property type="entry name" value="DUF4283"/>
    <property type="match status" value="1"/>
</dbReference>
<accession>A0A3N7FGN0</accession>
<dbReference type="InterPro" id="IPR040256">
    <property type="entry name" value="At4g02000-like"/>
</dbReference>
<protein>
    <recommendedName>
        <fullName evidence="2">DUF4283 domain-containing protein</fullName>
    </recommendedName>
</protein>
<feature type="region of interest" description="Disordered" evidence="1">
    <location>
        <begin position="522"/>
        <end position="602"/>
    </location>
</feature>
<sequence length="602" mass="64239">MAKSKKKSLSLNSRGTLSRKQETSQTDLHNKIVLALEAPPASCGPTRSTRFEENPSIKALAGGSGPGKYLIYAEDGSGACGAASTTAEDHVAIEDCSDGEACDADQVDYPALEDGFGSGSKFFLSPTSNSGQSAPTSNPPCGKEISGTGVLHKEPSTLEGGLHAHSGTIKPLEHAIGKRRDLFTSNRSCADCLKLVHFSGLNAGKTCTLLDEDFDSNYDVWKSCIVGYVAGKFPGFKACNNIIANTWCCEASLTIHESGWLVYRFNNVNDKLEVLSNGPYLVYDRPLMLKPMPEYFDFAPDEMTKVPIWVKFPNLPLECWSTKCLSKIASMLGKPIQSDKLTASMSRLFFARVLIELDLLVVLPSSINILLLNGATLVQPVVYETMPKFCKFCKILGHTTEACSKASTADGLSKQGAKDDAPNVTSRRSRVHARVGQAIVNAMQVLDPMQAEAELTAGCIKTTTSIGVTNKGAKGGEAASCDDVHASFDPDAEVPAMENIGRKAAGVQSLDPMHAEAEAMAEEWEKSKRQYMPRSRGLSAGGGPRASTQNSKGKEIAGGSVATPKARVFDGSSVGVATSNETRRLSTRASGSGRKYPTTPTL</sequence>